<evidence type="ECO:0000256" key="1">
    <source>
        <dbReference type="SAM" id="MobiDB-lite"/>
    </source>
</evidence>
<feature type="non-terminal residue" evidence="2">
    <location>
        <position position="1"/>
    </location>
</feature>
<accession>A0A699XL52</accession>
<reference evidence="2" key="1">
    <citation type="journal article" date="2019" name="Sci. Rep.">
        <title>Draft genome of Tanacetum cinerariifolium, the natural source of mosquito coil.</title>
        <authorList>
            <person name="Yamashiro T."/>
            <person name="Shiraishi A."/>
            <person name="Satake H."/>
            <person name="Nakayama K."/>
        </authorList>
    </citation>
    <scope>NUCLEOTIDE SEQUENCE</scope>
</reference>
<dbReference type="EMBL" id="BKCJ011880258">
    <property type="protein sequence ID" value="GFD60625.1"/>
    <property type="molecule type" value="Genomic_DNA"/>
</dbReference>
<feature type="non-terminal residue" evidence="2">
    <location>
        <position position="79"/>
    </location>
</feature>
<organism evidence="2">
    <name type="scientific">Tanacetum cinerariifolium</name>
    <name type="common">Dalmatian daisy</name>
    <name type="synonym">Chrysanthemum cinerariifolium</name>
    <dbReference type="NCBI Taxonomy" id="118510"/>
    <lineage>
        <taxon>Eukaryota</taxon>
        <taxon>Viridiplantae</taxon>
        <taxon>Streptophyta</taxon>
        <taxon>Embryophyta</taxon>
        <taxon>Tracheophyta</taxon>
        <taxon>Spermatophyta</taxon>
        <taxon>Magnoliopsida</taxon>
        <taxon>eudicotyledons</taxon>
        <taxon>Gunneridae</taxon>
        <taxon>Pentapetalae</taxon>
        <taxon>asterids</taxon>
        <taxon>campanulids</taxon>
        <taxon>Asterales</taxon>
        <taxon>Asteraceae</taxon>
        <taxon>Asteroideae</taxon>
        <taxon>Anthemideae</taxon>
        <taxon>Anthemidinae</taxon>
        <taxon>Tanacetum</taxon>
    </lineage>
</organism>
<proteinExistence type="predicted"/>
<feature type="region of interest" description="Disordered" evidence="1">
    <location>
        <begin position="39"/>
        <end position="79"/>
    </location>
</feature>
<gene>
    <name evidence="2" type="ORF">Tci_932594</name>
</gene>
<comment type="caution">
    <text evidence="2">The sequence shown here is derived from an EMBL/GenBank/DDBJ whole genome shotgun (WGS) entry which is preliminary data.</text>
</comment>
<name>A0A699XL52_TANCI</name>
<sequence length="79" mass="8973">RNLSPDIRKLRPEIPKSFDAAEFHRPHACYAMSSFFTLPGSQKKRKRQRDSAPIKSAKVAAARKIRDESISGSDDEEDE</sequence>
<evidence type="ECO:0000313" key="2">
    <source>
        <dbReference type="EMBL" id="GFD60625.1"/>
    </source>
</evidence>
<protein>
    <submittedName>
        <fullName evidence="2">Uncharacterized protein</fullName>
    </submittedName>
</protein>
<dbReference type="AlphaFoldDB" id="A0A699XL52"/>